<dbReference type="RefSeq" id="WP_268051870.1">
    <property type="nucleotide sequence ID" value="NZ_JAPQES010000015.1"/>
</dbReference>
<dbReference type="SMART" id="SM00388">
    <property type="entry name" value="HisKA"/>
    <property type="match status" value="1"/>
</dbReference>
<protein>
    <recommendedName>
        <fullName evidence="2">histidine kinase</fullName>
        <ecNumber evidence="2">2.7.13.3</ecNumber>
    </recommendedName>
</protein>
<dbReference type="CDD" id="cd00082">
    <property type="entry name" value="HisKA"/>
    <property type="match status" value="1"/>
</dbReference>
<evidence type="ECO:0000256" key="1">
    <source>
        <dbReference type="ARBA" id="ARBA00000085"/>
    </source>
</evidence>
<keyword evidence="4" id="KW-0808">Transferase</keyword>
<dbReference type="InterPro" id="IPR036890">
    <property type="entry name" value="HATPase_C_sf"/>
</dbReference>
<dbReference type="Pfam" id="PF00512">
    <property type="entry name" value="HisKA"/>
    <property type="match status" value="1"/>
</dbReference>
<dbReference type="EMBL" id="JAPQES010000015">
    <property type="protein sequence ID" value="MCY6372807.1"/>
    <property type="molecule type" value="Genomic_DNA"/>
</dbReference>
<dbReference type="SUPFAM" id="SSF55785">
    <property type="entry name" value="PYP-like sensor domain (PAS domain)"/>
    <property type="match status" value="2"/>
</dbReference>
<evidence type="ECO:0000256" key="2">
    <source>
        <dbReference type="ARBA" id="ARBA00012438"/>
    </source>
</evidence>
<dbReference type="Gene3D" id="1.10.287.130">
    <property type="match status" value="1"/>
</dbReference>
<dbReference type="InterPro" id="IPR035965">
    <property type="entry name" value="PAS-like_dom_sf"/>
</dbReference>
<keyword evidence="11" id="KW-1185">Reference proteome</keyword>
<dbReference type="SUPFAM" id="SSF47384">
    <property type="entry name" value="Homodimeric domain of signal transducing histidine kinase"/>
    <property type="match status" value="1"/>
</dbReference>
<accession>A0ABT4CUS6</accession>
<dbReference type="PANTHER" id="PTHR43711:SF26">
    <property type="entry name" value="SENSOR HISTIDINE KINASE RCSC"/>
    <property type="match status" value="1"/>
</dbReference>
<dbReference type="Gene3D" id="3.30.450.20">
    <property type="entry name" value="PAS domain"/>
    <property type="match status" value="2"/>
</dbReference>
<evidence type="ECO:0000259" key="9">
    <source>
        <dbReference type="PROSITE" id="PS50113"/>
    </source>
</evidence>
<dbReference type="PROSITE" id="PS50112">
    <property type="entry name" value="PAS"/>
    <property type="match status" value="1"/>
</dbReference>
<dbReference type="Pfam" id="PF13426">
    <property type="entry name" value="PAS_9"/>
    <property type="match status" value="1"/>
</dbReference>
<keyword evidence="5 10" id="KW-0418">Kinase</keyword>
<gene>
    <name evidence="10" type="ORF">OXH55_19655</name>
</gene>
<evidence type="ECO:0000256" key="4">
    <source>
        <dbReference type="ARBA" id="ARBA00022679"/>
    </source>
</evidence>
<dbReference type="InterPro" id="IPR005467">
    <property type="entry name" value="His_kinase_dom"/>
</dbReference>
<evidence type="ECO:0000259" key="7">
    <source>
        <dbReference type="PROSITE" id="PS50109"/>
    </source>
</evidence>
<name>A0ABT4CUS6_9CLOT</name>
<dbReference type="Pfam" id="PF08448">
    <property type="entry name" value="PAS_4"/>
    <property type="match status" value="1"/>
</dbReference>
<dbReference type="PANTHER" id="PTHR43711">
    <property type="entry name" value="TWO-COMPONENT HISTIDINE KINASE"/>
    <property type="match status" value="1"/>
</dbReference>
<dbReference type="PRINTS" id="PR00344">
    <property type="entry name" value="BCTRLSENSOR"/>
</dbReference>
<evidence type="ECO:0000313" key="10">
    <source>
        <dbReference type="EMBL" id="MCY6372807.1"/>
    </source>
</evidence>
<dbReference type="PROSITE" id="PS50113">
    <property type="entry name" value="PAC"/>
    <property type="match status" value="1"/>
</dbReference>
<dbReference type="InterPro" id="IPR003661">
    <property type="entry name" value="HisK_dim/P_dom"/>
</dbReference>
<dbReference type="InterPro" id="IPR003594">
    <property type="entry name" value="HATPase_dom"/>
</dbReference>
<keyword evidence="3" id="KW-0597">Phosphoprotein</keyword>
<dbReference type="InterPro" id="IPR000700">
    <property type="entry name" value="PAS-assoc_C"/>
</dbReference>
<evidence type="ECO:0000256" key="6">
    <source>
        <dbReference type="ARBA" id="ARBA00023012"/>
    </source>
</evidence>
<comment type="catalytic activity">
    <reaction evidence="1">
        <text>ATP + protein L-histidine = ADP + protein N-phospho-L-histidine.</text>
        <dbReference type="EC" id="2.7.13.3"/>
    </reaction>
</comment>
<proteinExistence type="predicted"/>
<dbReference type="GO" id="GO:0016301">
    <property type="term" value="F:kinase activity"/>
    <property type="evidence" value="ECO:0007669"/>
    <property type="project" value="UniProtKB-KW"/>
</dbReference>
<sequence length="533" mass="62095">MQTIYKSKLEEYKLMLDDLDIQLWTLHDVETYGFVNKAHANFLGKHKKDIENKKLRNVLFDIEAYICIESTMKVWQEKKQIITKEWITNNKGEACLLHITKTPILDKKNNIKYILCKAYDITKDEDRKNKFKISQKQYSSIVENHHDMICRFLPNGKLTFVNRAYCYHFNKTHDELVGTTFLSLVPEEDHENIKKYLNSFSIENTIKTYEHCSINSIGQVSWQRWTDEAFFDVNGQIIEFQSVGIDITELKKAKNSLQENQKKLDRIMEYDKLKTEFFANISHELRTPLNLILSTLQLIAYQEKNNILELKYSRKYQNIVKQNCYRLLRLINNLIDITKIDSGYFDIHLKNYNIVNIVENITLSVAEYIENKNIHLLFDTDVEEKIMACDPNQIERIILNLLSNAVKFTEPGGNIIVNMYDKGENIIIAVKDTGIGIPKDKLEIIFHRFTQIDKSFTRNHEGSGIGLSLTESLVKMHGGKIAVKSQYGKGSEFIIELPVKIIESENTKVKNGNIKNDYVESINVEFSDIYSII</sequence>
<comment type="caution">
    <text evidence="10">The sequence shown here is derived from an EMBL/GenBank/DDBJ whole genome shotgun (WGS) entry which is preliminary data.</text>
</comment>
<dbReference type="InterPro" id="IPR000014">
    <property type="entry name" value="PAS"/>
</dbReference>
<feature type="domain" description="PAC" evidence="9">
    <location>
        <begin position="207"/>
        <end position="259"/>
    </location>
</feature>
<dbReference type="InterPro" id="IPR004358">
    <property type="entry name" value="Sig_transdc_His_kin-like_C"/>
</dbReference>
<dbReference type="SMART" id="SM00091">
    <property type="entry name" value="PAS"/>
    <property type="match status" value="1"/>
</dbReference>
<dbReference type="CDD" id="cd00130">
    <property type="entry name" value="PAS"/>
    <property type="match status" value="1"/>
</dbReference>
<dbReference type="InterPro" id="IPR050736">
    <property type="entry name" value="Sensor_HK_Regulatory"/>
</dbReference>
<dbReference type="SUPFAM" id="SSF55874">
    <property type="entry name" value="ATPase domain of HSP90 chaperone/DNA topoisomerase II/histidine kinase"/>
    <property type="match status" value="1"/>
</dbReference>
<feature type="domain" description="Histidine kinase" evidence="7">
    <location>
        <begin position="280"/>
        <end position="501"/>
    </location>
</feature>
<reference evidence="10" key="1">
    <citation type="submission" date="2022-12" db="EMBL/GenBank/DDBJ databases">
        <authorList>
            <person name="Wang J."/>
        </authorList>
    </citation>
    <scope>NUCLEOTIDE SEQUENCE</scope>
    <source>
        <strain evidence="10">HY-42-06</strain>
    </source>
</reference>
<dbReference type="Proteomes" id="UP001079657">
    <property type="component" value="Unassembled WGS sequence"/>
</dbReference>
<dbReference type="EC" id="2.7.13.3" evidence="2"/>
<evidence type="ECO:0000256" key="3">
    <source>
        <dbReference type="ARBA" id="ARBA00022553"/>
    </source>
</evidence>
<evidence type="ECO:0000256" key="5">
    <source>
        <dbReference type="ARBA" id="ARBA00022777"/>
    </source>
</evidence>
<dbReference type="SMART" id="SM00387">
    <property type="entry name" value="HATPase_c"/>
    <property type="match status" value="1"/>
</dbReference>
<organism evidence="10 11">
    <name type="scientific">Clostridium ganghwense</name>
    <dbReference type="NCBI Taxonomy" id="312089"/>
    <lineage>
        <taxon>Bacteria</taxon>
        <taxon>Bacillati</taxon>
        <taxon>Bacillota</taxon>
        <taxon>Clostridia</taxon>
        <taxon>Eubacteriales</taxon>
        <taxon>Clostridiaceae</taxon>
        <taxon>Clostridium</taxon>
    </lineage>
</organism>
<dbReference type="PROSITE" id="PS50109">
    <property type="entry name" value="HIS_KIN"/>
    <property type="match status" value="1"/>
</dbReference>
<dbReference type="Pfam" id="PF02518">
    <property type="entry name" value="HATPase_c"/>
    <property type="match status" value="1"/>
</dbReference>
<dbReference type="InterPro" id="IPR036097">
    <property type="entry name" value="HisK_dim/P_sf"/>
</dbReference>
<dbReference type="InterPro" id="IPR013656">
    <property type="entry name" value="PAS_4"/>
</dbReference>
<dbReference type="CDD" id="cd16922">
    <property type="entry name" value="HATPase_EvgS-ArcB-TorS-like"/>
    <property type="match status" value="1"/>
</dbReference>
<dbReference type="Gene3D" id="3.30.565.10">
    <property type="entry name" value="Histidine kinase-like ATPase, C-terminal domain"/>
    <property type="match status" value="1"/>
</dbReference>
<evidence type="ECO:0000259" key="8">
    <source>
        <dbReference type="PROSITE" id="PS50112"/>
    </source>
</evidence>
<dbReference type="NCBIfam" id="TIGR00229">
    <property type="entry name" value="sensory_box"/>
    <property type="match status" value="2"/>
</dbReference>
<evidence type="ECO:0000313" key="11">
    <source>
        <dbReference type="Proteomes" id="UP001079657"/>
    </source>
</evidence>
<feature type="domain" description="PAS" evidence="8">
    <location>
        <begin position="134"/>
        <end position="209"/>
    </location>
</feature>
<keyword evidence="6" id="KW-0902">Two-component regulatory system</keyword>